<keyword evidence="1" id="KW-0472">Membrane</keyword>
<dbReference type="KEGG" id="xbo:XBJ1_1879"/>
<feature type="transmembrane region" description="Helical" evidence="1">
    <location>
        <begin position="34"/>
        <end position="53"/>
    </location>
</feature>
<dbReference type="STRING" id="406818.XBJ1_1879"/>
<gene>
    <name evidence="2" type="ordered locus">XBJ1_1879</name>
</gene>
<evidence type="ECO:0000313" key="2">
    <source>
        <dbReference type="EMBL" id="CBJ81005.1"/>
    </source>
</evidence>
<protein>
    <submittedName>
        <fullName evidence="2">Uncharacterized protein</fullName>
    </submittedName>
</protein>
<proteinExistence type="predicted"/>
<name>D3V2P0_XENBS</name>
<keyword evidence="1" id="KW-1133">Transmembrane helix</keyword>
<organism evidence="2 3">
    <name type="scientific">Xenorhabdus bovienii (strain SS-2004)</name>
    <name type="common">Xenorhabdus nematophila subsp. bovienii</name>
    <dbReference type="NCBI Taxonomy" id="406818"/>
    <lineage>
        <taxon>Bacteria</taxon>
        <taxon>Pseudomonadati</taxon>
        <taxon>Pseudomonadota</taxon>
        <taxon>Gammaproteobacteria</taxon>
        <taxon>Enterobacterales</taxon>
        <taxon>Morganellaceae</taxon>
        <taxon>Xenorhabdus</taxon>
    </lineage>
</organism>
<accession>D3V2P0</accession>
<evidence type="ECO:0000313" key="3">
    <source>
        <dbReference type="Proteomes" id="UP000002045"/>
    </source>
</evidence>
<dbReference type="Proteomes" id="UP000002045">
    <property type="component" value="Chromosome"/>
</dbReference>
<sequence length="54" mass="6579">MRSKHHKENHVNTKHWMRVLKGLMLKSLYMNRRINVFFVLGPKTWAITFRLILS</sequence>
<reference evidence="2" key="1">
    <citation type="journal article" date="2011" name="PLoS ONE">
        <title>The entomopathogenic bacterial endosymbionts xenorhabdus and photorhabdus: convergent lifestyles from divergent genomes.</title>
        <authorList>
            <person name="Chaston J.M."/>
            <person name="Suen G."/>
            <person name="Tucker S.L."/>
            <person name="Andersen A.W."/>
            <person name="Bhasin A."/>
            <person name="Bode E."/>
            <person name="Bode H.B."/>
            <person name="Brachmann A.O."/>
            <person name="Cowles C.E."/>
            <person name="Cowles K.N."/>
            <person name="Darby C."/>
            <person name="de Leon L."/>
            <person name="Drace K."/>
            <person name="Du Z."/>
            <person name="Givaudan A."/>
            <person name="Herbert Tran E.E."/>
            <person name="Jewell K.A."/>
            <person name="Knack J.J."/>
            <person name="Krasomil-Osterfeld K.C."/>
            <person name="Kukor R."/>
            <person name="Lanois A."/>
            <person name="Latreille P."/>
            <person name="Leimgruber N.K."/>
            <person name="Lipke C.M."/>
            <person name="Liu R."/>
            <person name="Lu X."/>
            <person name="Martens E.C."/>
            <person name="Marri P.R."/>
            <person name="Medigue C."/>
            <person name="Menard M.L."/>
            <person name="Miller N.M."/>
            <person name="Morales-Soto N."/>
            <person name="Norton S."/>
            <person name="Ogier J.C."/>
            <person name="Orchard S.S."/>
            <person name="Park D."/>
            <person name="Park Y."/>
            <person name="Qurollo B.A."/>
            <person name="Sugar D.R."/>
            <person name="Richards G.R."/>
            <person name="Rouy Z."/>
            <person name="Slominski B."/>
            <person name="Slominski K."/>
            <person name="Snyder H."/>
            <person name="Tjaden B.C."/>
            <person name="van der Hoeven R."/>
            <person name="Welch R.D."/>
            <person name="Wheeler C."/>
            <person name="Xiang B."/>
            <person name="Barbazuk B."/>
            <person name="Gaudriault S."/>
            <person name="Goodner B."/>
            <person name="Slater S.C."/>
            <person name="Forst S."/>
            <person name="Goldman B.S."/>
            <person name="Goodrich-Blair H."/>
        </authorList>
    </citation>
    <scope>NUCLEOTIDE SEQUENCE [LARGE SCALE GENOMIC DNA]</scope>
    <source>
        <strain evidence="2">SS-2004</strain>
    </source>
</reference>
<dbReference type="AlphaFoldDB" id="D3V2P0"/>
<keyword evidence="1" id="KW-0812">Transmembrane</keyword>
<evidence type="ECO:0000256" key="1">
    <source>
        <dbReference type="SAM" id="Phobius"/>
    </source>
</evidence>
<dbReference type="EMBL" id="FN667741">
    <property type="protein sequence ID" value="CBJ81005.1"/>
    <property type="molecule type" value="Genomic_DNA"/>
</dbReference>
<dbReference type="HOGENOM" id="CLU_3049452_0_0_6"/>